<evidence type="ECO:0000313" key="1">
    <source>
        <dbReference type="EMBL" id="GFO39062.1"/>
    </source>
</evidence>
<reference evidence="1 2" key="1">
    <citation type="journal article" date="2021" name="Elife">
        <title>Chloroplast acquisition without the gene transfer in kleptoplastic sea slugs, Plakobranchus ocellatus.</title>
        <authorList>
            <person name="Maeda T."/>
            <person name="Takahashi S."/>
            <person name="Yoshida T."/>
            <person name="Shimamura S."/>
            <person name="Takaki Y."/>
            <person name="Nagai Y."/>
            <person name="Toyoda A."/>
            <person name="Suzuki Y."/>
            <person name="Arimoto A."/>
            <person name="Ishii H."/>
            <person name="Satoh N."/>
            <person name="Nishiyama T."/>
            <person name="Hasebe M."/>
            <person name="Maruyama T."/>
            <person name="Minagawa J."/>
            <person name="Obokata J."/>
            <person name="Shigenobu S."/>
        </authorList>
    </citation>
    <scope>NUCLEOTIDE SEQUENCE [LARGE SCALE GENOMIC DNA]</scope>
</reference>
<proteinExistence type="predicted"/>
<comment type="caution">
    <text evidence="1">The sequence shown here is derived from an EMBL/GenBank/DDBJ whole genome shotgun (WGS) entry which is preliminary data.</text>
</comment>
<evidence type="ECO:0000313" key="2">
    <source>
        <dbReference type="Proteomes" id="UP000735302"/>
    </source>
</evidence>
<keyword evidence="2" id="KW-1185">Reference proteome</keyword>
<name>A0AAV4D4C9_9GAST</name>
<accession>A0AAV4D4C9</accession>
<protein>
    <submittedName>
        <fullName evidence="1">Uncharacterized protein</fullName>
    </submittedName>
</protein>
<organism evidence="1 2">
    <name type="scientific">Plakobranchus ocellatus</name>
    <dbReference type="NCBI Taxonomy" id="259542"/>
    <lineage>
        <taxon>Eukaryota</taxon>
        <taxon>Metazoa</taxon>
        <taxon>Spiralia</taxon>
        <taxon>Lophotrochozoa</taxon>
        <taxon>Mollusca</taxon>
        <taxon>Gastropoda</taxon>
        <taxon>Heterobranchia</taxon>
        <taxon>Euthyneura</taxon>
        <taxon>Panpulmonata</taxon>
        <taxon>Sacoglossa</taxon>
        <taxon>Placobranchoidea</taxon>
        <taxon>Plakobranchidae</taxon>
        <taxon>Plakobranchus</taxon>
    </lineage>
</organism>
<sequence>MISGLQTLHQGRTTVVVLKLVTEGPPADLKGLFAIHYATNSWDHNEAGFLLLEKREQRQSTHLIFIVVYKLRNVRFRLFLGLWLYGVVRSLCS</sequence>
<dbReference type="Proteomes" id="UP000735302">
    <property type="component" value="Unassembled WGS sequence"/>
</dbReference>
<gene>
    <name evidence="1" type="ORF">PoB_006556700</name>
</gene>
<dbReference type="AlphaFoldDB" id="A0AAV4D4C9"/>
<dbReference type="EMBL" id="BLXT01007373">
    <property type="protein sequence ID" value="GFO39062.1"/>
    <property type="molecule type" value="Genomic_DNA"/>
</dbReference>